<name>A0A2D0N1Q1_FLAN2</name>
<dbReference type="RefSeq" id="WP_099154324.1">
    <property type="nucleotide sequence ID" value="NZ_PDUD01000042.1"/>
</dbReference>
<evidence type="ECO:0000313" key="3">
    <source>
        <dbReference type="Proteomes" id="UP000223913"/>
    </source>
</evidence>
<feature type="transmembrane region" description="Helical" evidence="1">
    <location>
        <begin position="265"/>
        <end position="285"/>
    </location>
</feature>
<accession>A0A2D0N1Q1</accession>
<dbReference type="OrthoDB" id="877060at2"/>
<feature type="transmembrane region" description="Helical" evidence="1">
    <location>
        <begin position="174"/>
        <end position="195"/>
    </location>
</feature>
<sequence>MKTKTPTIRTLYGIDEQAVLTRLTALWALNEAGLGGLMHLFRSPFTGIFVGGGAVLLIALIGYLAKKPAVAIPRALLLVLIIKGMVSPHSPLPAYIAVTFQGLLGALLFSVLPSFRLAALLLGICALLEAALQKLLVLTLLFGMPLWESLDAFFDSVLQKFGVLETGSGVNSSLWIVGFYVGIYLICGILIGWLAGRLPDRVFAAAGRLELPKLTLHEDSPTSGKKRRPLWKRATFRWIILSLLAVLAIYYFVPQSRAWLQPLWLILRVFGIMAIWYFLLAPVLMRLLQRFLRKKASEYHAEVAAALDLLPAFRALARVAWEETREIPGWKRWQEFAVRIVTYALLYTPKR</sequence>
<reference evidence="2 3" key="1">
    <citation type="submission" date="2017-10" db="EMBL/GenBank/DDBJ databases">
        <title>The draft genome sequence of Lewinella nigricans NBRC 102662.</title>
        <authorList>
            <person name="Wang K."/>
        </authorList>
    </citation>
    <scope>NUCLEOTIDE SEQUENCE [LARGE SCALE GENOMIC DNA]</scope>
    <source>
        <strain evidence="2 3">NBRC 102662</strain>
    </source>
</reference>
<dbReference type="EMBL" id="PDUD01000042">
    <property type="protein sequence ID" value="PHN02296.1"/>
    <property type="molecule type" value="Genomic_DNA"/>
</dbReference>
<organism evidence="2 3">
    <name type="scientific">Flavilitoribacter nigricans (strain ATCC 23147 / DSM 23189 / NBRC 102662 / NCIMB 1420 / SS-2)</name>
    <name type="common">Lewinella nigricans</name>
    <dbReference type="NCBI Taxonomy" id="1122177"/>
    <lineage>
        <taxon>Bacteria</taxon>
        <taxon>Pseudomonadati</taxon>
        <taxon>Bacteroidota</taxon>
        <taxon>Saprospiria</taxon>
        <taxon>Saprospirales</taxon>
        <taxon>Lewinellaceae</taxon>
        <taxon>Flavilitoribacter</taxon>
    </lineage>
</organism>
<keyword evidence="1" id="KW-1133">Transmembrane helix</keyword>
<feature type="transmembrane region" description="Helical" evidence="1">
    <location>
        <begin position="45"/>
        <end position="64"/>
    </location>
</feature>
<dbReference type="Proteomes" id="UP000223913">
    <property type="component" value="Unassembled WGS sequence"/>
</dbReference>
<proteinExistence type="predicted"/>
<feature type="transmembrane region" description="Helical" evidence="1">
    <location>
        <begin position="235"/>
        <end position="253"/>
    </location>
</feature>
<keyword evidence="1" id="KW-0472">Membrane</keyword>
<comment type="caution">
    <text evidence="2">The sequence shown here is derived from an EMBL/GenBank/DDBJ whole genome shotgun (WGS) entry which is preliminary data.</text>
</comment>
<dbReference type="AlphaFoldDB" id="A0A2D0N1Q1"/>
<evidence type="ECO:0000313" key="2">
    <source>
        <dbReference type="EMBL" id="PHN02296.1"/>
    </source>
</evidence>
<evidence type="ECO:0000256" key="1">
    <source>
        <dbReference type="SAM" id="Phobius"/>
    </source>
</evidence>
<protein>
    <submittedName>
        <fullName evidence="2">Uncharacterized protein</fullName>
    </submittedName>
</protein>
<keyword evidence="3" id="KW-1185">Reference proteome</keyword>
<gene>
    <name evidence="2" type="ORF">CRP01_32885</name>
</gene>
<keyword evidence="1" id="KW-0812">Transmembrane</keyword>